<protein>
    <submittedName>
        <fullName evidence="2">Sporulation protein</fullName>
    </submittedName>
</protein>
<reference evidence="2 3" key="1">
    <citation type="submission" date="2020-06" db="EMBL/GenBank/DDBJ databases">
        <title>Actinomadura xiongansis sp. nov., isolated from soil of Baiyangdian.</title>
        <authorList>
            <person name="Zhang X."/>
        </authorList>
    </citation>
    <scope>NUCLEOTIDE SEQUENCE [LARGE SCALE GENOMIC DNA]</scope>
    <source>
        <strain evidence="2 3">HBUM206468</strain>
    </source>
</reference>
<accession>A0ABR7M1Y0</accession>
<dbReference type="PANTHER" id="PTHR40053:SF1">
    <property type="entry name" value="SPORULATION-CONTROL PROTEIN SPO0M"/>
    <property type="match status" value="1"/>
</dbReference>
<proteinExistence type="predicted"/>
<dbReference type="EMBL" id="JABVEC010000057">
    <property type="protein sequence ID" value="MBC6471122.1"/>
    <property type="molecule type" value="Genomic_DNA"/>
</dbReference>
<dbReference type="InterPro" id="IPR009776">
    <property type="entry name" value="Spore_0_M"/>
</dbReference>
<organism evidence="2 3">
    <name type="scientific">Actinomadura alba</name>
    <dbReference type="NCBI Taxonomy" id="406431"/>
    <lineage>
        <taxon>Bacteria</taxon>
        <taxon>Bacillati</taxon>
        <taxon>Actinomycetota</taxon>
        <taxon>Actinomycetes</taxon>
        <taxon>Streptosporangiales</taxon>
        <taxon>Thermomonosporaceae</taxon>
        <taxon>Actinomadura</taxon>
    </lineage>
</organism>
<feature type="region of interest" description="Disordered" evidence="1">
    <location>
        <begin position="259"/>
        <end position="293"/>
    </location>
</feature>
<evidence type="ECO:0000313" key="3">
    <source>
        <dbReference type="Proteomes" id="UP000805614"/>
    </source>
</evidence>
<dbReference type="Pfam" id="PF07070">
    <property type="entry name" value="Spo0M"/>
    <property type="match status" value="1"/>
</dbReference>
<evidence type="ECO:0000256" key="1">
    <source>
        <dbReference type="SAM" id="MobiDB-lite"/>
    </source>
</evidence>
<gene>
    <name evidence="2" type="ORF">HKK74_37375</name>
</gene>
<sequence>MVFKRVMGAFGVGGPSVDTVLASPQCRPGEHLSGEVRITAADHDVEVQRVTLGLVARVESERTDGEGVGTSEFHRVDVSGGFRLPARENKMIPFRLPVPWETPVTEVYGHHLHGMTIGVRTELAIAKAVDKGDLDMVSVLPTPSQQEVLNAFSQLGFQFKNADVELGRIHGVPQQLPFYQEIEFYPPPEYQGRINEVELTFVADPTGLAVVLEADKRGGMFHSGADAFGRFHVDHDQALHTDWATEISGWLDSTAERHSGGFHTGHDSYGHHDSHGKHGHHEEHGHRSGPGWGGAAAGVAAGVVGGMVAGEVLDEVIEEVFEEDED</sequence>
<evidence type="ECO:0000313" key="2">
    <source>
        <dbReference type="EMBL" id="MBC6471122.1"/>
    </source>
</evidence>
<comment type="caution">
    <text evidence="2">The sequence shown here is derived from an EMBL/GenBank/DDBJ whole genome shotgun (WGS) entry which is preliminary data.</text>
</comment>
<name>A0ABR7M1Y0_9ACTN</name>
<dbReference type="Proteomes" id="UP000805614">
    <property type="component" value="Unassembled WGS sequence"/>
</dbReference>
<keyword evidence="3" id="KW-1185">Reference proteome</keyword>
<dbReference type="PANTHER" id="PTHR40053">
    <property type="entry name" value="SPORULATION-CONTROL PROTEIN SPO0M"/>
    <property type="match status" value="1"/>
</dbReference>
<feature type="compositionally biased region" description="Basic and acidic residues" evidence="1">
    <location>
        <begin position="259"/>
        <end position="273"/>
    </location>
</feature>